<dbReference type="AlphaFoldDB" id="A0AAU9IFU3"/>
<sequence length="68" mass="7867">MRWGLRNPLISHFKLEVWGLRSLVSRIVEYRNASFFTVSYTNSFLSFVGASLNNETSHTNCHGEIMMI</sequence>
<protein>
    <submittedName>
        <fullName evidence="1">Uncharacterized protein</fullName>
    </submittedName>
</protein>
<comment type="caution">
    <text evidence="1">The sequence shown here is derived from an EMBL/GenBank/DDBJ whole genome shotgun (WGS) entry which is preliminary data.</text>
</comment>
<name>A0AAU9IFU3_9CILI</name>
<reference evidence="1" key="1">
    <citation type="submission" date="2021-09" db="EMBL/GenBank/DDBJ databases">
        <authorList>
            <consortium name="AG Swart"/>
            <person name="Singh M."/>
            <person name="Singh A."/>
            <person name="Seah K."/>
            <person name="Emmerich C."/>
        </authorList>
    </citation>
    <scope>NUCLEOTIDE SEQUENCE</scope>
    <source>
        <strain evidence="1">ATCC30299</strain>
    </source>
</reference>
<dbReference type="Proteomes" id="UP001162131">
    <property type="component" value="Unassembled WGS sequence"/>
</dbReference>
<dbReference type="EMBL" id="CAJZBQ010000009">
    <property type="protein sequence ID" value="CAG9312977.1"/>
    <property type="molecule type" value="Genomic_DNA"/>
</dbReference>
<keyword evidence="2" id="KW-1185">Reference proteome</keyword>
<gene>
    <name evidence="1" type="ORF">BSTOLATCC_MIC7768</name>
</gene>
<accession>A0AAU9IFU3</accession>
<evidence type="ECO:0000313" key="2">
    <source>
        <dbReference type="Proteomes" id="UP001162131"/>
    </source>
</evidence>
<organism evidence="1 2">
    <name type="scientific">Blepharisma stoltei</name>
    <dbReference type="NCBI Taxonomy" id="1481888"/>
    <lineage>
        <taxon>Eukaryota</taxon>
        <taxon>Sar</taxon>
        <taxon>Alveolata</taxon>
        <taxon>Ciliophora</taxon>
        <taxon>Postciliodesmatophora</taxon>
        <taxon>Heterotrichea</taxon>
        <taxon>Heterotrichida</taxon>
        <taxon>Blepharismidae</taxon>
        <taxon>Blepharisma</taxon>
    </lineage>
</organism>
<proteinExistence type="predicted"/>
<evidence type="ECO:0000313" key="1">
    <source>
        <dbReference type="EMBL" id="CAG9312977.1"/>
    </source>
</evidence>